<dbReference type="Pfam" id="PF01381">
    <property type="entry name" value="HTH_3"/>
    <property type="match status" value="1"/>
</dbReference>
<keyword evidence="5" id="KW-1185">Reference proteome</keyword>
<evidence type="ECO:0000259" key="3">
    <source>
        <dbReference type="PROSITE" id="PS50943"/>
    </source>
</evidence>
<comment type="caution">
    <text evidence="4">The sequence shown here is derived from an EMBL/GenBank/DDBJ whole genome shotgun (WGS) entry which is preliminary data.</text>
</comment>
<feature type="domain" description="HTH cro/C1-type" evidence="3">
    <location>
        <begin position="11"/>
        <end position="65"/>
    </location>
</feature>
<keyword evidence="2" id="KW-0175">Coiled coil</keyword>
<feature type="coiled-coil region" evidence="2">
    <location>
        <begin position="106"/>
        <end position="133"/>
    </location>
</feature>
<dbReference type="CDD" id="cd00093">
    <property type="entry name" value="HTH_XRE"/>
    <property type="match status" value="1"/>
</dbReference>
<evidence type="ECO:0000256" key="2">
    <source>
        <dbReference type="SAM" id="Coils"/>
    </source>
</evidence>
<protein>
    <recommendedName>
        <fullName evidence="3">HTH cro/C1-type domain-containing protein</fullName>
    </recommendedName>
</protein>
<evidence type="ECO:0000313" key="4">
    <source>
        <dbReference type="EMBL" id="OOR98975.1"/>
    </source>
</evidence>
<dbReference type="PROSITE" id="PS50943">
    <property type="entry name" value="HTH_CROC1"/>
    <property type="match status" value="1"/>
</dbReference>
<gene>
    <name evidence="4" type="ORF">B0187_06870</name>
</gene>
<dbReference type="AlphaFoldDB" id="A0A1T0ARJ8"/>
<dbReference type="InterPro" id="IPR050807">
    <property type="entry name" value="TransReg_Diox_bact_type"/>
</dbReference>
<dbReference type="PANTHER" id="PTHR46797">
    <property type="entry name" value="HTH-TYPE TRANSCRIPTIONAL REGULATOR"/>
    <property type="match status" value="1"/>
</dbReference>
<dbReference type="SMART" id="SM00530">
    <property type="entry name" value="HTH_XRE"/>
    <property type="match status" value="1"/>
</dbReference>
<dbReference type="InterPro" id="IPR010982">
    <property type="entry name" value="Lambda_DNA-bd_dom_sf"/>
</dbReference>
<dbReference type="OrthoDB" id="9812239at2"/>
<keyword evidence="1" id="KW-0238">DNA-binding</keyword>
<dbReference type="GO" id="GO:0003677">
    <property type="term" value="F:DNA binding"/>
    <property type="evidence" value="ECO:0007669"/>
    <property type="project" value="UniProtKB-KW"/>
</dbReference>
<proteinExistence type="predicted"/>
<organism evidence="4 5">
    <name type="scientific">Haemophilus paracuniculus</name>
    <dbReference type="NCBI Taxonomy" id="734"/>
    <lineage>
        <taxon>Bacteria</taxon>
        <taxon>Pseudomonadati</taxon>
        <taxon>Pseudomonadota</taxon>
        <taxon>Gammaproteobacteria</taxon>
        <taxon>Pasteurellales</taxon>
        <taxon>Pasteurellaceae</taxon>
        <taxon>Haemophilus</taxon>
    </lineage>
</organism>
<reference evidence="4 5" key="1">
    <citation type="submission" date="2017-02" db="EMBL/GenBank/DDBJ databases">
        <title>Draft genome sequence of Haemophilus paracuniculus CCUG 43573 type strain.</title>
        <authorList>
            <person name="Engstrom-Jakobsson H."/>
            <person name="Salva-Serra F."/>
            <person name="Thorell K."/>
            <person name="Gonzales-Siles L."/>
            <person name="Karlsson R."/>
            <person name="Boulund F."/>
            <person name="Engstrand L."/>
            <person name="Kristiansson E."/>
            <person name="Moore E."/>
        </authorList>
    </citation>
    <scope>NUCLEOTIDE SEQUENCE [LARGE SCALE GENOMIC DNA]</scope>
    <source>
        <strain evidence="4 5">CCUG 43573</strain>
    </source>
</reference>
<dbReference type="EMBL" id="MUYA01000008">
    <property type="protein sequence ID" value="OOR98975.1"/>
    <property type="molecule type" value="Genomic_DNA"/>
</dbReference>
<dbReference type="RefSeq" id="WP_078237122.1">
    <property type="nucleotide sequence ID" value="NZ_MUYA01000008.1"/>
</dbReference>
<evidence type="ECO:0000256" key="1">
    <source>
        <dbReference type="ARBA" id="ARBA00023125"/>
    </source>
</evidence>
<dbReference type="Proteomes" id="UP000190867">
    <property type="component" value="Unassembled WGS sequence"/>
</dbReference>
<dbReference type="STRING" id="734.B0187_06870"/>
<evidence type="ECO:0000313" key="5">
    <source>
        <dbReference type="Proteomes" id="UP000190867"/>
    </source>
</evidence>
<dbReference type="GO" id="GO:0005829">
    <property type="term" value="C:cytosol"/>
    <property type="evidence" value="ECO:0007669"/>
    <property type="project" value="TreeGrafter"/>
</dbReference>
<dbReference type="SUPFAM" id="SSF47413">
    <property type="entry name" value="lambda repressor-like DNA-binding domains"/>
    <property type="match status" value="1"/>
</dbReference>
<name>A0A1T0ARJ8_9PAST</name>
<dbReference type="Gene3D" id="1.10.260.40">
    <property type="entry name" value="lambda repressor-like DNA-binding domains"/>
    <property type="match status" value="1"/>
</dbReference>
<dbReference type="PANTHER" id="PTHR46797:SF1">
    <property type="entry name" value="METHYLPHOSPHONATE SYNTHASE"/>
    <property type="match status" value="1"/>
</dbReference>
<sequence>MKSSDKLRQNIRDFREDRGLTQAQMAEKLNLSVEGYAKIERGSSQVKIDRLEQIACVLGISVADLIPFGEDSVYVFNNNADNSSTFNVAVGDPALNAEINLLRQMIEMKNELLTSREREIDSLKQQVETLQKLVAELEK</sequence>
<accession>A0A1T0ARJ8</accession>
<dbReference type="InterPro" id="IPR001387">
    <property type="entry name" value="Cro/C1-type_HTH"/>
</dbReference>
<dbReference type="GO" id="GO:0003700">
    <property type="term" value="F:DNA-binding transcription factor activity"/>
    <property type="evidence" value="ECO:0007669"/>
    <property type="project" value="TreeGrafter"/>
</dbReference>